<dbReference type="RefSeq" id="WP_245875595.1">
    <property type="nucleotide sequence ID" value="NZ_AWWI01000049.1"/>
</dbReference>
<dbReference type="InterPro" id="IPR055050">
    <property type="entry name" value="WsaF_C"/>
</dbReference>
<dbReference type="InterPro" id="IPR029044">
    <property type="entry name" value="Nucleotide-diphossugar_trans"/>
</dbReference>
<feature type="domain" description="WsaF N-terminal" evidence="1">
    <location>
        <begin position="409"/>
        <end position="553"/>
    </location>
</feature>
<dbReference type="Proteomes" id="UP000231259">
    <property type="component" value="Unassembled WGS sequence"/>
</dbReference>
<feature type="domain" description="WsaF C-terminal" evidence="2">
    <location>
        <begin position="598"/>
        <end position="729"/>
    </location>
</feature>
<dbReference type="Gene3D" id="3.40.50.11090">
    <property type="match status" value="1"/>
</dbReference>
<dbReference type="GO" id="GO:0030247">
    <property type="term" value="F:polysaccharide binding"/>
    <property type="evidence" value="ECO:0007669"/>
    <property type="project" value="InterPro"/>
</dbReference>
<dbReference type="Pfam" id="PF21374">
    <property type="entry name" value="WsaF_N"/>
    <property type="match status" value="1"/>
</dbReference>
<gene>
    <name evidence="3" type="ORF">P775_06735</name>
</gene>
<sequence>MTQTKPPLILIVMAVYRPQPAHLRAQLASIAAQSHRARHLVAVIADMLSGDLVRDLAAELDLPCTCLESDTDLDAVRAVEAGLVQALDLIPVLTAPSDPEPLIALSDQDDIWQDDRLARGVAALSNKGLQLVHSDARLVGPDGCAVWHASMFRFERRHRHPSLRGLLYRNNITGMTLTMRARVARVALPFPPQSGVHYYHDLWLGLIAAATGGVGLIDAKLVDYRQHGTNAVGAVDRQKGWLRAGKRALPDGMWIRHEAAAYALARYLAHSARNRISDAVGDGRLPAGDAHPDPLRPYLRRTCGMGQHVRDSAKLAFTGHLALARIAAGFAVVALGRTLWTLREALGPGLDKAISAFDTRLYSMSPGLFPKPARDAIEQTLKPLDHDTLIDLRKISRWQPLFDAPAPALTVLVPTLNPTEIFAGIVTALDIGLGLAARGFRVRFVATDLPVSSVAVSRSFVLKRLPGITPEAAARISLHCGVQGRTLSAHRDDVFLSTAWWSAHLADTLIREHGYTQERFVYILQDFEPNFYAWGPEYADAMASYGFDFEPVFNTTLLRDYFARQGFGFATPDRLAFHPAIDIARYAAGVRRETIGPRRLVLYGRPEVARNMYTTGIEALSLFITAEGLGAQDITPVSIGLHHDPVRLPGGVLLESLGKLPWEAYPGYLLGTDLGLSLMYSPHPSHPPIEMAASGVRVVTNHFPQKDLSLLSPAILSAKPTARALAAALSQAWHSDPVTAAERAIDLTSMGLPLEEMVDRLAERLTRLMRTEAPDNLR</sequence>
<dbReference type="EMBL" id="AWWI01000049">
    <property type="protein sequence ID" value="PIL20956.1"/>
    <property type="molecule type" value="Genomic_DNA"/>
</dbReference>
<dbReference type="Gene3D" id="3.40.50.2000">
    <property type="entry name" value="Glycogen Phosphorylase B"/>
    <property type="match status" value="1"/>
</dbReference>
<comment type="caution">
    <text evidence="3">The sequence shown here is derived from an EMBL/GenBank/DDBJ whole genome shotgun (WGS) entry which is preliminary data.</text>
</comment>
<dbReference type="Pfam" id="PF22772">
    <property type="entry name" value="WsaF_C"/>
    <property type="match status" value="1"/>
</dbReference>
<reference evidence="3 4" key="1">
    <citation type="submission" date="2013-09" db="EMBL/GenBank/DDBJ databases">
        <title>Genome sequencing of Phaeobacter antarcticus sp. nov. SM1211.</title>
        <authorList>
            <person name="Zhang X.-Y."/>
            <person name="Liu C."/>
            <person name="Chen X.-L."/>
            <person name="Xie B.-B."/>
            <person name="Qin Q.-L."/>
            <person name="Rong J.-C."/>
            <person name="Zhang Y.-Z."/>
        </authorList>
    </citation>
    <scope>NUCLEOTIDE SEQUENCE [LARGE SCALE GENOMIC DNA]</scope>
    <source>
        <strain evidence="3 4">SM1211</strain>
    </source>
</reference>
<organism evidence="3 4">
    <name type="scientific">Puniceibacterium antarcticum</name>
    <dbReference type="NCBI Taxonomy" id="1206336"/>
    <lineage>
        <taxon>Bacteria</taxon>
        <taxon>Pseudomonadati</taxon>
        <taxon>Pseudomonadota</taxon>
        <taxon>Alphaproteobacteria</taxon>
        <taxon>Rhodobacterales</taxon>
        <taxon>Paracoccaceae</taxon>
        <taxon>Puniceibacterium</taxon>
    </lineage>
</organism>
<dbReference type="Gene3D" id="3.90.550.10">
    <property type="entry name" value="Spore Coat Polysaccharide Biosynthesis Protein SpsA, Chain A"/>
    <property type="match status" value="1"/>
</dbReference>
<protein>
    <recommendedName>
        <fullName evidence="5">Glycosyltransferase 2-like domain-containing protein</fullName>
    </recommendedName>
</protein>
<keyword evidence="4" id="KW-1185">Reference proteome</keyword>
<evidence type="ECO:0000259" key="1">
    <source>
        <dbReference type="Pfam" id="PF21374"/>
    </source>
</evidence>
<name>A0A2G8RH79_9RHOB</name>
<evidence type="ECO:0000313" key="3">
    <source>
        <dbReference type="EMBL" id="PIL20956.1"/>
    </source>
</evidence>
<dbReference type="AlphaFoldDB" id="A0A2G8RH79"/>
<evidence type="ECO:0008006" key="5">
    <source>
        <dbReference type="Google" id="ProtNLM"/>
    </source>
</evidence>
<evidence type="ECO:0000313" key="4">
    <source>
        <dbReference type="Proteomes" id="UP000231259"/>
    </source>
</evidence>
<accession>A0A2G8RH79</accession>
<evidence type="ECO:0000259" key="2">
    <source>
        <dbReference type="Pfam" id="PF22772"/>
    </source>
</evidence>
<proteinExistence type="predicted"/>
<dbReference type="SUPFAM" id="SSF53448">
    <property type="entry name" value="Nucleotide-diphospho-sugar transferases"/>
    <property type="match status" value="1"/>
</dbReference>
<dbReference type="InterPro" id="IPR048510">
    <property type="entry name" value="WsaF_N"/>
</dbReference>